<dbReference type="InterPro" id="IPR003655">
    <property type="entry name" value="aKRAB"/>
</dbReference>
<gene>
    <name evidence="4" type="ORF">Y1Q_0000805</name>
</gene>
<dbReference type="SMART" id="SM00349">
    <property type="entry name" value="KRAB"/>
    <property type="match status" value="1"/>
</dbReference>
<dbReference type="Proteomes" id="UP000050525">
    <property type="component" value="Unassembled WGS sequence"/>
</dbReference>
<dbReference type="SUPFAM" id="SSF109640">
    <property type="entry name" value="KRAB domain (Kruppel-associated box)"/>
    <property type="match status" value="1"/>
</dbReference>
<proteinExistence type="predicted"/>
<dbReference type="PANTHER" id="PTHR23232">
    <property type="entry name" value="KRAB DOMAIN C2H2 ZINC FINGER"/>
    <property type="match status" value="1"/>
</dbReference>
<protein>
    <submittedName>
        <fullName evidence="4">Uncharacterized protein</fullName>
    </submittedName>
</protein>
<organism evidence="4 5">
    <name type="scientific">Alligator mississippiensis</name>
    <name type="common">American alligator</name>
    <dbReference type="NCBI Taxonomy" id="8496"/>
    <lineage>
        <taxon>Eukaryota</taxon>
        <taxon>Metazoa</taxon>
        <taxon>Chordata</taxon>
        <taxon>Craniata</taxon>
        <taxon>Vertebrata</taxon>
        <taxon>Euteleostomi</taxon>
        <taxon>Archelosauria</taxon>
        <taxon>Archosauria</taxon>
        <taxon>Crocodylia</taxon>
        <taxon>Alligatoridae</taxon>
        <taxon>Alligatorinae</taxon>
        <taxon>Alligator</taxon>
    </lineage>
</organism>
<dbReference type="InterPro" id="IPR001909">
    <property type="entry name" value="KRAB"/>
</dbReference>
<accession>A0A151MW16</accession>
<dbReference type="Gene3D" id="6.10.140.140">
    <property type="match status" value="1"/>
</dbReference>
<dbReference type="CDD" id="cd07765">
    <property type="entry name" value="KRAB_A-box"/>
    <property type="match status" value="1"/>
</dbReference>
<reference evidence="4 5" key="1">
    <citation type="journal article" date="2012" name="Genome Biol.">
        <title>Sequencing three crocodilian genomes to illuminate the evolution of archosaurs and amniotes.</title>
        <authorList>
            <person name="St John J.A."/>
            <person name="Braun E.L."/>
            <person name="Isberg S.R."/>
            <person name="Miles L.G."/>
            <person name="Chong A.Y."/>
            <person name="Gongora J."/>
            <person name="Dalzell P."/>
            <person name="Moran C."/>
            <person name="Bed'hom B."/>
            <person name="Abzhanov A."/>
            <person name="Burgess S.C."/>
            <person name="Cooksey A.M."/>
            <person name="Castoe T.A."/>
            <person name="Crawford N.G."/>
            <person name="Densmore L.D."/>
            <person name="Drew J.C."/>
            <person name="Edwards S.V."/>
            <person name="Faircloth B.C."/>
            <person name="Fujita M.K."/>
            <person name="Greenwold M.J."/>
            <person name="Hoffmann F.G."/>
            <person name="Howard J.M."/>
            <person name="Iguchi T."/>
            <person name="Janes D.E."/>
            <person name="Khan S.Y."/>
            <person name="Kohno S."/>
            <person name="de Koning A.J."/>
            <person name="Lance S.L."/>
            <person name="McCarthy F.M."/>
            <person name="McCormack J.E."/>
            <person name="Merchant M.E."/>
            <person name="Peterson D.G."/>
            <person name="Pollock D.D."/>
            <person name="Pourmand N."/>
            <person name="Raney B.J."/>
            <person name="Roessler K.A."/>
            <person name="Sanford J.R."/>
            <person name="Sawyer R.H."/>
            <person name="Schmidt C.J."/>
            <person name="Triplett E.W."/>
            <person name="Tuberville T.D."/>
            <person name="Venegas-Anaya M."/>
            <person name="Howard J.T."/>
            <person name="Jarvis E.D."/>
            <person name="Guillette L.J.Jr."/>
            <person name="Glenn T.C."/>
            <person name="Green R.E."/>
            <person name="Ray D.A."/>
        </authorList>
    </citation>
    <scope>NUCLEOTIDE SEQUENCE [LARGE SCALE GENOMIC DNA]</scope>
    <source>
        <strain evidence="4">KSC_2009_1</strain>
    </source>
</reference>
<feature type="region of interest" description="Disordered" evidence="1">
    <location>
        <begin position="1"/>
        <end position="27"/>
    </location>
</feature>
<feature type="compositionally biased region" description="Basic and acidic residues" evidence="1">
    <location>
        <begin position="159"/>
        <end position="169"/>
    </location>
</feature>
<comment type="caution">
    <text evidence="4">The sequence shown here is derived from an EMBL/GenBank/DDBJ whole genome shotgun (WGS) entry which is preliminary data.</text>
</comment>
<evidence type="ECO:0000256" key="1">
    <source>
        <dbReference type="SAM" id="MobiDB-lite"/>
    </source>
</evidence>
<evidence type="ECO:0000259" key="3">
    <source>
        <dbReference type="PROSITE" id="PS50806"/>
    </source>
</evidence>
<dbReference type="PROSITE" id="PS50805">
    <property type="entry name" value="KRAB"/>
    <property type="match status" value="1"/>
</dbReference>
<evidence type="ECO:0000313" key="4">
    <source>
        <dbReference type="EMBL" id="KYO28638.1"/>
    </source>
</evidence>
<dbReference type="GO" id="GO:0006355">
    <property type="term" value="P:regulation of DNA-templated transcription"/>
    <property type="evidence" value="ECO:0007669"/>
    <property type="project" value="InterPro"/>
</dbReference>
<feature type="region of interest" description="Disordered" evidence="1">
    <location>
        <begin position="149"/>
        <end position="188"/>
    </location>
</feature>
<dbReference type="PANTHER" id="PTHR23232:SF142">
    <property type="entry name" value="GASTRULA ZINC FINGER PROTEIN XLCGF57.1-LIKE-RELATED"/>
    <property type="match status" value="1"/>
</dbReference>
<feature type="domain" description="KRAB" evidence="2">
    <location>
        <begin position="236"/>
        <end position="281"/>
    </location>
</feature>
<dbReference type="InterPro" id="IPR036051">
    <property type="entry name" value="KRAB_dom_sf"/>
</dbReference>
<dbReference type="PROSITE" id="PS50806">
    <property type="entry name" value="KRAB_RELATED"/>
    <property type="match status" value="1"/>
</dbReference>
<feature type="domain" description="KRAB-related" evidence="3">
    <location>
        <begin position="233"/>
        <end position="281"/>
    </location>
</feature>
<name>A0A151MW16_ALLMI</name>
<evidence type="ECO:0000259" key="2">
    <source>
        <dbReference type="PROSITE" id="PS50805"/>
    </source>
</evidence>
<dbReference type="AlphaFoldDB" id="A0A151MW16"/>
<dbReference type="InterPro" id="IPR050169">
    <property type="entry name" value="Krueppel_C2H2_ZnF"/>
</dbReference>
<dbReference type="Pfam" id="PF01352">
    <property type="entry name" value="KRAB"/>
    <property type="match status" value="1"/>
</dbReference>
<dbReference type="EMBL" id="AKHW03004838">
    <property type="protein sequence ID" value="KYO28638.1"/>
    <property type="molecule type" value="Genomic_DNA"/>
</dbReference>
<evidence type="ECO:0000313" key="5">
    <source>
        <dbReference type="Proteomes" id="UP000050525"/>
    </source>
</evidence>
<sequence length="281" mass="31409">MRVPGPEDVARRRTTQEAGFCQQAPSERWESQLADMSIEVQPAPLAHLLVPALVPPPVKMEEQDPAGSEPGARRFPHIIQARESLTWAAPAQVKQEPQDEPVRRWEVTVCRKIKEVALDKMIPSGALREPFESWMKGLKIRSGHVEEAGWCETPGPQDDLPHVPQEKSPSHQMSAGAGSPSQSQEQLTKEGHANLELLGTSPGSLGRRGSPRLELGQLHKRQGRPPKRKENVVLLEAFEDVAVYFTQKEWALLDDGDKALYRDQMLRNYQALVSLGMQDLF</sequence>
<keyword evidence="5" id="KW-1185">Reference proteome</keyword>
<dbReference type="STRING" id="8496.A0A151MW16"/>